<organism evidence="3 4">
    <name type="scientific">Linum trigynum</name>
    <dbReference type="NCBI Taxonomy" id="586398"/>
    <lineage>
        <taxon>Eukaryota</taxon>
        <taxon>Viridiplantae</taxon>
        <taxon>Streptophyta</taxon>
        <taxon>Embryophyta</taxon>
        <taxon>Tracheophyta</taxon>
        <taxon>Spermatophyta</taxon>
        <taxon>Magnoliopsida</taxon>
        <taxon>eudicotyledons</taxon>
        <taxon>Gunneridae</taxon>
        <taxon>Pentapetalae</taxon>
        <taxon>rosids</taxon>
        <taxon>fabids</taxon>
        <taxon>Malpighiales</taxon>
        <taxon>Linaceae</taxon>
        <taxon>Linum</taxon>
    </lineage>
</organism>
<sequence length="279" mass="32408">MGSSRDNDQIVEFEDDEVEESMARTRLSLIGRLFMDNMPTPLLQRIVNNLWRCSALVAVLEADMGLFQFLFKDKNDLNRVLQRAPWIIKDHVLMLMEWAPVTEQLFHRLAWVPFWAQLWAIPPQCRTVKLGRRLVAKLGEEIDTGLYGTRGDLGYFIKSRVRINIKLSLRTRLTASNPRLGEFRVVLKYERLPMFCFKCGRIGHGERICSFPRHQGNEVYGPELSTDPLGFRLDENTMLLMRVVWLNPNQLDEVMAEVEQLDLAPNNEVHPEEEVTLIL</sequence>
<name>A0AAV2E178_9ROSI</name>
<evidence type="ECO:0000313" key="3">
    <source>
        <dbReference type="EMBL" id="CAL1379681.1"/>
    </source>
</evidence>
<evidence type="ECO:0000313" key="4">
    <source>
        <dbReference type="Proteomes" id="UP001497516"/>
    </source>
</evidence>
<dbReference type="InterPro" id="IPR025558">
    <property type="entry name" value="DUF4283"/>
</dbReference>
<dbReference type="PANTHER" id="PTHR31286:SF167">
    <property type="entry name" value="OS09G0268800 PROTEIN"/>
    <property type="match status" value="1"/>
</dbReference>
<dbReference type="InterPro" id="IPR040256">
    <property type="entry name" value="At4g02000-like"/>
</dbReference>
<accession>A0AAV2E178</accession>
<dbReference type="GO" id="GO:0008270">
    <property type="term" value="F:zinc ion binding"/>
    <property type="evidence" value="ECO:0007669"/>
    <property type="project" value="UniProtKB-KW"/>
</dbReference>
<keyword evidence="1" id="KW-0479">Metal-binding</keyword>
<dbReference type="PANTHER" id="PTHR31286">
    <property type="entry name" value="GLYCINE-RICH CELL WALL STRUCTURAL PROTEIN 1.8-LIKE"/>
    <property type="match status" value="1"/>
</dbReference>
<dbReference type="Proteomes" id="UP001497516">
    <property type="component" value="Chromosome 3"/>
</dbReference>
<dbReference type="Pfam" id="PF14111">
    <property type="entry name" value="DUF4283"/>
    <property type="match status" value="1"/>
</dbReference>
<dbReference type="PROSITE" id="PS50158">
    <property type="entry name" value="ZF_CCHC"/>
    <property type="match status" value="1"/>
</dbReference>
<dbReference type="EMBL" id="OZ034816">
    <property type="protein sequence ID" value="CAL1379681.1"/>
    <property type="molecule type" value="Genomic_DNA"/>
</dbReference>
<dbReference type="InterPro" id="IPR001878">
    <property type="entry name" value="Znf_CCHC"/>
</dbReference>
<feature type="domain" description="CCHC-type" evidence="2">
    <location>
        <begin position="196"/>
        <end position="209"/>
    </location>
</feature>
<keyword evidence="1" id="KW-0862">Zinc</keyword>
<keyword evidence="1" id="KW-0863">Zinc-finger</keyword>
<dbReference type="Pfam" id="PF14392">
    <property type="entry name" value="zf-CCHC_4"/>
    <property type="match status" value="1"/>
</dbReference>
<protein>
    <recommendedName>
        <fullName evidence="2">CCHC-type domain-containing protein</fullName>
    </recommendedName>
</protein>
<evidence type="ECO:0000256" key="1">
    <source>
        <dbReference type="PROSITE-ProRule" id="PRU00047"/>
    </source>
</evidence>
<keyword evidence="4" id="KW-1185">Reference proteome</keyword>
<gene>
    <name evidence="3" type="ORF">LTRI10_LOCUS21185</name>
</gene>
<dbReference type="AlphaFoldDB" id="A0AAV2E178"/>
<proteinExistence type="predicted"/>
<reference evidence="3 4" key="1">
    <citation type="submission" date="2024-04" db="EMBL/GenBank/DDBJ databases">
        <authorList>
            <person name="Fracassetti M."/>
        </authorList>
    </citation>
    <scope>NUCLEOTIDE SEQUENCE [LARGE SCALE GENOMIC DNA]</scope>
</reference>
<dbReference type="InterPro" id="IPR025836">
    <property type="entry name" value="Zn_knuckle_CX2CX4HX4C"/>
</dbReference>
<evidence type="ECO:0000259" key="2">
    <source>
        <dbReference type="PROSITE" id="PS50158"/>
    </source>
</evidence>
<dbReference type="GO" id="GO:0003676">
    <property type="term" value="F:nucleic acid binding"/>
    <property type="evidence" value="ECO:0007669"/>
    <property type="project" value="InterPro"/>
</dbReference>